<keyword evidence="4 10" id="KW-0812">Transmembrane</keyword>
<name>A0A419XA15_9BACT</name>
<keyword evidence="8" id="KW-0675">Receptor</keyword>
<dbReference type="PANTHER" id="PTHR30069">
    <property type="entry name" value="TONB-DEPENDENT OUTER MEMBRANE RECEPTOR"/>
    <property type="match status" value="1"/>
</dbReference>
<dbReference type="InterPro" id="IPR023996">
    <property type="entry name" value="TonB-dep_OMP_SusC/RagA"/>
</dbReference>
<evidence type="ECO:0000256" key="4">
    <source>
        <dbReference type="ARBA" id="ARBA00022692"/>
    </source>
</evidence>
<feature type="domain" description="TonB-dependent receptor plug" evidence="14">
    <location>
        <begin position="113"/>
        <end position="218"/>
    </location>
</feature>
<keyword evidence="2 10" id="KW-0813">Transport</keyword>
<feature type="domain" description="TonB-dependent receptor-like beta-barrel" evidence="13">
    <location>
        <begin position="414"/>
        <end position="964"/>
    </location>
</feature>
<organism evidence="15 16">
    <name type="scientific">Marinifilum flexuosum</name>
    <dbReference type="NCBI Taxonomy" id="1117708"/>
    <lineage>
        <taxon>Bacteria</taxon>
        <taxon>Pseudomonadati</taxon>
        <taxon>Bacteroidota</taxon>
        <taxon>Bacteroidia</taxon>
        <taxon>Marinilabiliales</taxon>
        <taxon>Marinifilaceae</taxon>
    </lineage>
</organism>
<dbReference type="PROSITE" id="PS52016">
    <property type="entry name" value="TONB_DEPENDENT_REC_3"/>
    <property type="match status" value="1"/>
</dbReference>
<evidence type="ECO:0000313" key="16">
    <source>
        <dbReference type="Proteomes" id="UP000284531"/>
    </source>
</evidence>
<evidence type="ECO:0000256" key="3">
    <source>
        <dbReference type="ARBA" id="ARBA00022452"/>
    </source>
</evidence>
<protein>
    <submittedName>
        <fullName evidence="15">TonB-linked SusC/RagA family outer membrane protein</fullName>
    </submittedName>
</protein>
<dbReference type="NCBIfam" id="TIGR04056">
    <property type="entry name" value="OMP_RagA_SusC"/>
    <property type="match status" value="1"/>
</dbReference>
<evidence type="ECO:0000256" key="2">
    <source>
        <dbReference type="ARBA" id="ARBA00022448"/>
    </source>
</evidence>
<dbReference type="PANTHER" id="PTHR30069:SF29">
    <property type="entry name" value="HEMOGLOBIN AND HEMOGLOBIN-HAPTOGLOBIN-BINDING PROTEIN 1-RELATED"/>
    <property type="match status" value="1"/>
</dbReference>
<evidence type="ECO:0000256" key="1">
    <source>
        <dbReference type="ARBA" id="ARBA00004571"/>
    </source>
</evidence>
<dbReference type="InterPro" id="IPR037066">
    <property type="entry name" value="Plug_dom_sf"/>
</dbReference>
<feature type="chain" id="PRO_5019306286" evidence="12">
    <location>
        <begin position="21"/>
        <end position="1001"/>
    </location>
</feature>
<dbReference type="SUPFAM" id="SSF49464">
    <property type="entry name" value="Carboxypeptidase regulatory domain-like"/>
    <property type="match status" value="1"/>
</dbReference>
<keyword evidence="7 10" id="KW-0472">Membrane</keyword>
<dbReference type="Proteomes" id="UP000284531">
    <property type="component" value="Unassembled WGS sequence"/>
</dbReference>
<dbReference type="GO" id="GO:0009279">
    <property type="term" value="C:cell outer membrane"/>
    <property type="evidence" value="ECO:0007669"/>
    <property type="project" value="UniProtKB-SubCell"/>
</dbReference>
<dbReference type="AlphaFoldDB" id="A0A419XA15"/>
<dbReference type="InterPro" id="IPR012910">
    <property type="entry name" value="Plug_dom"/>
</dbReference>
<evidence type="ECO:0000259" key="13">
    <source>
        <dbReference type="Pfam" id="PF00593"/>
    </source>
</evidence>
<evidence type="ECO:0000256" key="7">
    <source>
        <dbReference type="ARBA" id="ARBA00023136"/>
    </source>
</evidence>
<dbReference type="NCBIfam" id="TIGR04057">
    <property type="entry name" value="SusC_RagA_signa"/>
    <property type="match status" value="1"/>
</dbReference>
<gene>
    <name evidence="15" type="ORF">BXY64_1430</name>
</gene>
<dbReference type="InterPro" id="IPR023997">
    <property type="entry name" value="TonB-dep_OMP_SusC/RagA_CS"/>
</dbReference>
<accession>A0A419XA15</accession>
<sequence length="1001" mass="110494">MRKLSLLVVVLCAFVSMVHAQTLTVSGKVSDQSGVGLPGVNVVIKGFTSGTVTDFDGNYTIEAEKGNVLLFSFIGYKSKEVVCSTESKIDVVLEEETIGVDEVVVVGYGTQKKANLTGAVSSMRIDDAVNQPVTNTTQLLQGKMTGVHLTQGGGQPGKDAATIHIRGIATNGESGPLVLVDGVERSLGDVAPSDIESISVLKDAASAAIYGSRAANGVILITTKTGEVGKLKVKYNAYYGWQEASVLPKIMDAATYAELINEATGEVRYSEEEIAKIKDGSDPDRYSQTNWAKEIFRTSPVTNHYLSFSGGSEKTSYVFSMNYMDQEGIMLGSSAKRYNMRAKIDSQIKKWLKIGINIDGSVKNIKSPLDDLSGDGGIMRRIYFDTPVAPVKYSNGDWAVQDGSEAFFIKNVVFRSQLGKHEDDQYRLNAKFYANLNLLKGLEFRTNVAYSYYNALGTKFSPTFSLNDLEGNSVVSNDINTLKDNTSTWHRLLNENILKYNVDFDKHSINALLGHSIETYRKDVMNSQISGFPNNEIHELNAGSIDPTVSGSAQELKLQSFFGRVNYAYDSKYLFEANLRIDSSSRFAKGNRTGYFPSFSVGWRVSEESFLADAEFLSNLKVRASWGKLGNQNIGNSFYPYEQTYNLGQDYIFTDGASLVGGAAITGLANKNLKWESTETYDLGVDFGIGNNFSMSFDYFHKRTNDLLLKLPQPLSLGSAAPYQNAGEAVNKGWEVSGEYHGKTGDLSYSVGFNLSRIQNEWTDLKGTEFYPTNRIHREGEAMFSYYGWQATGIFQTDEEVANAATPSNNAAPGDIIYKDVSGPDGVPDGKIDDNDRVIIGNPIPEFTYGLNGSLNYKGIDFAFLFQGVKNVDRYVSGTGNHAGNGDRANWTPDWVNRWTAENPSSKYPRLGHNRDNDKQSSYWVQDASYLRLKNLEIGYTFPQALSKKAGIERLRIYMSGQNLLTFTDYKNWDPEKAIGNIRSESYPLAKTYTLGVNLTF</sequence>
<comment type="caution">
    <text evidence="15">The sequence shown here is derived from an EMBL/GenBank/DDBJ whole genome shotgun (WGS) entry which is preliminary data.</text>
</comment>
<keyword evidence="16" id="KW-1185">Reference proteome</keyword>
<evidence type="ECO:0000256" key="11">
    <source>
        <dbReference type="RuleBase" id="RU003357"/>
    </source>
</evidence>
<evidence type="ECO:0000259" key="14">
    <source>
        <dbReference type="Pfam" id="PF07715"/>
    </source>
</evidence>
<comment type="similarity">
    <text evidence="10 11">Belongs to the TonB-dependent receptor family.</text>
</comment>
<keyword evidence="6 11" id="KW-0798">TonB box</keyword>
<dbReference type="Gene3D" id="2.40.170.20">
    <property type="entry name" value="TonB-dependent receptor, beta-barrel domain"/>
    <property type="match status" value="1"/>
</dbReference>
<evidence type="ECO:0000256" key="6">
    <source>
        <dbReference type="ARBA" id="ARBA00023077"/>
    </source>
</evidence>
<dbReference type="Pfam" id="PF07715">
    <property type="entry name" value="Plug"/>
    <property type="match status" value="1"/>
</dbReference>
<dbReference type="InterPro" id="IPR036942">
    <property type="entry name" value="Beta-barrel_TonB_sf"/>
</dbReference>
<evidence type="ECO:0000256" key="12">
    <source>
        <dbReference type="SAM" id="SignalP"/>
    </source>
</evidence>
<evidence type="ECO:0000313" key="15">
    <source>
        <dbReference type="EMBL" id="RKE04410.1"/>
    </source>
</evidence>
<reference evidence="15 16" key="1">
    <citation type="submission" date="2018-09" db="EMBL/GenBank/DDBJ databases">
        <title>Genomic Encyclopedia of Archaeal and Bacterial Type Strains, Phase II (KMG-II): from individual species to whole genera.</title>
        <authorList>
            <person name="Goeker M."/>
        </authorList>
    </citation>
    <scope>NUCLEOTIDE SEQUENCE [LARGE SCALE GENOMIC DNA]</scope>
    <source>
        <strain evidence="15 16">DSM 21950</strain>
    </source>
</reference>
<dbReference type="Pfam" id="PF13715">
    <property type="entry name" value="CarbopepD_reg_2"/>
    <property type="match status" value="1"/>
</dbReference>
<dbReference type="GO" id="GO:0044718">
    <property type="term" value="P:siderophore transmembrane transport"/>
    <property type="evidence" value="ECO:0007669"/>
    <property type="project" value="TreeGrafter"/>
</dbReference>
<dbReference type="GO" id="GO:0015344">
    <property type="term" value="F:siderophore uptake transmembrane transporter activity"/>
    <property type="evidence" value="ECO:0007669"/>
    <property type="project" value="TreeGrafter"/>
</dbReference>
<evidence type="ECO:0000256" key="10">
    <source>
        <dbReference type="PROSITE-ProRule" id="PRU01360"/>
    </source>
</evidence>
<proteinExistence type="inferred from homology"/>
<dbReference type="EMBL" id="RAPQ01000008">
    <property type="protein sequence ID" value="RKE04410.1"/>
    <property type="molecule type" value="Genomic_DNA"/>
</dbReference>
<dbReference type="Pfam" id="PF00593">
    <property type="entry name" value="TonB_dep_Rec_b-barrel"/>
    <property type="match status" value="1"/>
</dbReference>
<keyword evidence="3 10" id="KW-1134">Transmembrane beta strand</keyword>
<dbReference type="InterPro" id="IPR039426">
    <property type="entry name" value="TonB-dep_rcpt-like"/>
</dbReference>
<feature type="signal peptide" evidence="12">
    <location>
        <begin position="1"/>
        <end position="20"/>
    </location>
</feature>
<evidence type="ECO:0000256" key="9">
    <source>
        <dbReference type="ARBA" id="ARBA00023237"/>
    </source>
</evidence>
<dbReference type="SUPFAM" id="SSF56935">
    <property type="entry name" value="Porins"/>
    <property type="match status" value="1"/>
</dbReference>
<dbReference type="InterPro" id="IPR000531">
    <property type="entry name" value="Beta-barrel_TonB"/>
</dbReference>
<evidence type="ECO:0000256" key="5">
    <source>
        <dbReference type="ARBA" id="ARBA00022729"/>
    </source>
</evidence>
<dbReference type="InterPro" id="IPR008969">
    <property type="entry name" value="CarboxyPept-like_regulatory"/>
</dbReference>
<dbReference type="Gene3D" id="2.170.130.10">
    <property type="entry name" value="TonB-dependent receptor, plug domain"/>
    <property type="match status" value="1"/>
</dbReference>
<evidence type="ECO:0000256" key="8">
    <source>
        <dbReference type="ARBA" id="ARBA00023170"/>
    </source>
</evidence>
<keyword evidence="9 10" id="KW-0998">Cell outer membrane</keyword>
<keyword evidence="5 12" id="KW-0732">Signal</keyword>
<dbReference type="FunFam" id="2.170.130.10:FF:000003">
    <property type="entry name" value="SusC/RagA family TonB-linked outer membrane protein"/>
    <property type="match status" value="1"/>
</dbReference>
<dbReference type="Gene3D" id="2.60.40.1120">
    <property type="entry name" value="Carboxypeptidase-like, regulatory domain"/>
    <property type="match status" value="1"/>
</dbReference>
<comment type="subcellular location">
    <subcellularLocation>
        <location evidence="1 10">Cell outer membrane</location>
        <topology evidence="1 10">Multi-pass membrane protein</topology>
    </subcellularLocation>
</comment>